<dbReference type="Pfam" id="PF13632">
    <property type="entry name" value="Glyco_trans_2_3"/>
    <property type="match status" value="1"/>
</dbReference>
<organism evidence="3 4">
    <name type="scientific">Vibrio halioticoli NBRC 102217</name>
    <dbReference type="NCBI Taxonomy" id="1219072"/>
    <lineage>
        <taxon>Bacteria</taxon>
        <taxon>Pseudomonadati</taxon>
        <taxon>Pseudomonadota</taxon>
        <taxon>Gammaproteobacteria</taxon>
        <taxon>Vibrionales</taxon>
        <taxon>Vibrionaceae</taxon>
        <taxon>Vibrio</taxon>
    </lineage>
</organism>
<evidence type="ECO:0000256" key="1">
    <source>
        <dbReference type="SAM" id="Phobius"/>
    </source>
</evidence>
<dbReference type="SUPFAM" id="SSF53448">
    <property type="entry name" value="Nucleotide-diphospho-sugar transferases"/>
    <property type="match status" value="1"/>
</dbReference>
<keyword evidence="1" id="KW-0812">Transmembrane</keyword>
<evidence type="ECO:0000313" key="3">
    <source>
        <dbReference type="EMBL" id="GAD90017.1"/>
    </source>
</evidence>
<evidence type="ECO:0000259" key="2">
    <source>
        <dbReference type="Pfam" id="PF13632"/>
    </source>
</evidence>
<sequence>MNLSDLSSSVIYLLTALLFIYWMRRIIKSTRHRKRNRDLTTSMKTEQSGKTIYIIIPVLDEVTRIHATLKHFIEMSKQYGLELTPVVVTTEAETEYQRQKYQEFERDKLQLSDDDAWHTLTKDLWHAEVPLREATTPEERWTQLLNATNTVTYIKSLSTTMSILHLHYPHSEGVMAHQVNYAINRLCEQFGEDSIFALYNADSAPDARTFMWLRGQPEFHDPMFIYQQYGQYSKNLGQLLETTWRSRLACYCLIAASAWQLRWALGFEYFNAIRQRSLSGKANTSMNYCIGHGLFFTGGVFRKFYGFSEVFPNEDAIFGLQATYHNIPIRPIPYFESCESPIKVRSLYIQKSTWHNGPRHAFRYYRHLTENQYKKWPLLYYSALLFEHSVRWIVMPVILMLASIACLSGHLSVLALLSFYLFYLCIPSLVAYRSLRDQQMPATRAMIIPILLGSYPMFVLHGLSAIRSIFRELMNGRKEKTPV</sequence>
<dbReference type="EMBL" id="BAUJ01000031">
    <property type="protein sequence ID" value="GAD90017.1"/>
    <property type="molecule type" value="Genomic_DNA"/>
</dbReference>
<evidence type="ECO:0000313" key="4">
    <source>
        <dbReference type="Proteomes" id="UP000017800"/>
    </source>
</evidence>
<reference evidence="3 4" key="1">
    <citation type="submission" date="2013-11" db="EMBL/GenBank/DDBJ databases">
        <title>Whole genome shotgun sequence of Vibrio halioticoli NBRC 102217.</title>
        <authorList>
            <person name="Isaki S."/>
            <person name="Kimura A."/>
            <person name="Ohji S."/>
            <person name="Hosoyama A."/>
            <person name="Fujita N."/>
            <person name="Hashimoto M."/>
            <person name="Hosoyama Y."/>
            <person name="Yamazoe A."/>
        </authorList>
    </citation>
    <scope>NUCLEOTIDE SEQUENCE [LARGE SCALE GENOMIC DNA]</scope>
    <source>
        <strain evidence="3 4">NBRC 102217</strain>
    </source>
</reference>
<dbReference type="Proteomes" id="UP000017800">
    <property type="component" value="Unassembled WGS sequence"/>
</dbReference>
<proteinExistence type="predicted"/>
<feature type="transmembrane region" description="Helical" evidence="1">
    <location>
        <begin position="6"/>
        <end position="27"/>
    </location>
</feature>
<dbReference type="AlphaFoldDB" id="V5FME2"/>
<keyword evidence="1" id="KW-0472">Membrane</keyword>
<gene>
    <name evidence="3" type="ORF">VHA01S_031_00290</name>
</gene>
<dbReference type="InterPro" id="IPR029044">
    <property type="entry name" value="Nucleotide-diphossugar_trans"/>
</dbReference>
<accession>V5FME2</accession>
<comment type="caution">
    <text evidence="3">The sequence shown here is derived from an EMBL/GenBank/DDBJ whole genome shotgun (WGS) entry which is preliminary data.</text>
</comment>
<feature type="domain" description="Glycosyltransferase 2-like" evidence="2">
    <location>
        <begin position="272"/>
        <end position="421"/>
    </location>
</feature>
<dbReference type="eggNOG" id="COG1215">
    <property type="taxonomic scope" value="Bacteria"/>
</dbReference>
<keyword evidence="4" id="KW-1185">Reference proteome</keyword>
<keyword evidence="1" id="KW-1133">Transmembrane helix</keyword>
<name>V5FME2_9VIBR</name>
<protein>
    <recommendedName>
        <fullName evidence="2">Glycosyltransferase 2-like domain-containing protein</fullName>
    </recommendedName>
</protein>
<dbReference type="InterPro" id="IPR001173">
    <property type="entry name" value="Glyco_trans_2-like"/>
</dbReference>
<feature type="transmembrane region" description="Helical" evidence="1">
    <location>
        <begin position="447"/>
        <end position="470"/>
    </location>
</feature>
<feature type="transmembrane region" description="Helical" evidence="1">
    <location>
        <begin position="417"/>
        <end position="435"/>
    </location>
</feature>